<dbReference type="Pfam" id="PF03107">
    <property type="entry name" value="C1_2"/>
    <property type="match status" value="2"/>
</dbReference>
<keyword evidence="4" id="KW-1185">Reference proteome</keyword>
<protein>
    <recommendedName>
        <fullName evidence="2">Phorbol-ester/DAG-type domain-containing protein</fullName>
    </recommendedName>
</protein>
<evidence type="ECO:0000259" key="2">
    <source>
        <dbReference type="PROSITE" id="PS50081"/>
    </source>
</evidence>
<comment type="caution">
    <text evidence="3">The sequence shown here is derived from an EMBL/GenBank/DDBJ whole genome shotgun (WGS) entry which is preliminary data.</text>
</comment>
<keyword evidence="1" id="KW-0677">Repeat</keyword>
<feature type="domain" description="Phorbol-ester/DAG-type" evidence="2">
    <location>
        <begin position="56"/>
        <end position="110"/>
    </location>
</feature>
<evidence type="ECO:0000313" key="4">
    <source>
        <dbReference type="Proteomes" id="UP000685013"/>
    </source>
</evidence>
<dbReference type="AlphaFoldDB" id="A0AAV6NYC9"/>
<organism evidence="3 4">
    <name type="scientific">Cucurbita argyrosperma subsp. sororia</name>
    <dbReference type="NCBI Taxonomy" id="37648"/>
    <lineage>
        <taxon>Eukaryota</taxon>
        <taxon>Viridiplantae</taxon>
        <taxon>Streptophyta</taxon>
        <taxon>Embryophyta</taxon>
        <taxon>Tracheophyta</taxon>
        <taxon>Spermatophyta</taxon>
        <taxon>Magnoliopsida</taxon>
        <taxon>eudicotyledons</taxon>
        <taxon>Gunneridae</taxon>
        <taxon>Pentapetalae</taxon>
        <taxon>rosids</taxon>
        <taxon>fabids</taxon>
        <taxon>Cucurbitales</taxon>
        <taxon>Cucurbitaceae</taxon>
        <taxon>Cucurbiteae</taxon>
        <taxon>Cucurbita</taxon>
    </lineage>
</organism>
<feature type="non-terminal residue" evidence="3">
    <location>
        <position position="1"/>
    </location>
</feature>
<dbReference type="PROSITE" id="PS50081">
    <property type="entry name" value="ZF_DAG_PE_2"/>
    <property type="match status" value="1"/>
</dbReference>
<name>A0AAV6NYC9_9ROSI</name>
<evidence type="ECO:0000313" key="3">
    <source>
        <dbReference type="EMBL" id="KAG6604983.1"/>
    </source>
</evidence>
<accession>A0AAV6NYC9</accession>
<dbReference type="PANTHER" id="PTHR46477:SF17">
    <property type="entry name" value="PHORBOL-ESTER_DAG-TYPE DOMAIN-CONTAINING PROTEIN"/>
    <property type="match status" value="1"/>
</dbReference>
<reference evidence="3 4" key="1">
    <citation type="journal article" date="2021" name="Hortic Res">
        <title>The domestication of Cucurbita argyrosperma as revealed by the genome of its wild relative.</title>
        <authorList>
            <person name="Barrera-Redondo J."/>
            <person name="Sanchez-de la Vega G."/>
            <person name="Aguirre-Liguori J.A."/>
            <person name="Castellanos-Morales G."/>
            <person name="Gutierrez-Guerrero Y.T."/>
            <person name="Aguirre-Dugua X."/>
            <person name="Aguirre-Planter E."/>
            <person name="Tenaillon M.I."/>
            <person name="Lira-Saade R."/>
            <person name="Eguiarte L.E."/>
        </authorList>
    </citation>
    <scope>NUCLEOTIDE SEQUENCE [LARGE SCALE GENOMIC DNA]</scope>
    <source>
        <strain evidence="3">JBR-2021</strain>
    </source>
</reference>
<dbReference type="Proteomes" id="UP000685013">
    <property type="component" value="Chromosome 2"/>
</dbReference>
<gene>
    <name evidence="3" type="ORF">SDJN03_02300</name>
</gene>
<dbReference type="EMBL" id="JAGKQH010000002">
    <property type="protein sequence ID" value="KAG6604983.1"/>
    <property type="molecule type" value="Genomic_DNA"/>
</dbReference>
<dbReference type="PANTHER" id="PTHR46477">
    <property type="entry name" value="CYSTEINE/HISTIDINE-RICH C1 DOMAIN FAMILY PROTEIN"/>
    <property type="match status" value="1"/>
</dbReference>
<sequence length="281" mass="31361">MSTKQRCSPIVKAKQSIFPHHDISQVTSLKVHDTSKKTHRKNMKIEKEITHPIHPCHKLTLNYTEAPFNCDGCQEAGIGYNYKCHQCGFHMHKVCAVGAPTITHPFYKKCEFKLHHRPPGQAKRVCDACRTHIHGFVYHCNACDFDLHPCCASLPQVLDDGQRHLYLCHKLSSSCHGCGGKGLGWSYRSKCRTYNLHLSCVKEMLVESWQAVYFNVDKNKVREMVTTIPRLKGSMQDRRGVRGTVEKCGRVAGAAARVIISAILGDPSAIVAAVVGGIISK</sequence>
<proteinExistence type="predicted"/>
<dbReference type="InterPro" id="IPR002219">
    <property type="entry name" value="PKC_DAG/PE"/>
</dbReference>
<dbReference type="InterPro" id="IPR004146">
    <property type="entry name" value="DC1"/>
</dbReference>
<evidence type="ECO:0000256" key="1">
    <source>
        <dbReference type="ARBA" id="ARBA00022737"/>
    </source>
</evidence>